<accession>A0A7W9W834</accession>
<name>A0A7W9W834_ARMRO</name>
<dbReference type="EMBL" id="JACHGW010000005">
    <property type="protein sequence ID" value="MBB6053089.1"/>
    <property type="molecule type" value="Genomic_DNA"/>
</dbReference>
<gene>
    <name evidence="2" type="ORF">HNQ39_004921</name>
</gene>
<dbReference type="Proteomes" id="UP000520814">
    <property type="component" value="Unassembled WGS sequence"/>
</dbReference>
<comment type="caution">
    <text evidence="2">The sequence shown here is derived from an EMBL/GenBank/DDBJ whole genome shotgun (WGS) entry which is preliminary data.</text>
</comment>
<evidence type="ECO:0000313" key="3">
    <source>
        <dbReference type="Proteomes" id="UP000520814"/>
    </source>
</evidence>
<dbReference type="InterPro" id="IPR041657">
    <property type="entry name" value="HTH_17"/>
</dbReference>
<sequence length="227" mass="25322">MPGLDEFYRYIERREKEAEDAVSQERAPVPPPGTIENVRYVVRGGITIAVPIDEPDPPLLIAEQATAVALADPLQPALPLDVPTAREAGVPRTMVRPAFKIPGPKQATEQLLIPPLPPQIPSTDAEGAQLWEGLPRHVQILASMAPETIPPSRTFEETREQLIVRLLDPILTLEETAKLLDVCPATVRRYANRGHLTHHRTLGQQRRFKLSDVMAFLDKRAAKQRRL</sequence>
<evidence type="ECO:0000313" key="2">
    <source>
        <dbReference type="EMBL" id="MBB6053089.1"/>
    </source>
</evidence>
<dbReference type="InterPro" id="IPR010093">
    <property type="entry name" value="SinI_DNA-bd"/>
</dbReference>
<evidence type="ECO:0000259" key="1">
    <source>
        <dbReference type="Pfam" id="PF12728"/>
    </source>
</evidence>
<reference evidence="2 3" key="1">
    <citation type="submission" date="2020-08" db="EMBL/GenBank/DDBJ databases">
        <title>Genomic Encyclopedia of Type Strains, Phase IV (KMG-IV): sequencing the most valuable type-strain genomes for metagenomic binning, comparative biology and taxonomic classification.</title>
        <authorList>
            <person name="Goeker M."/>
        </authorList>
    </citation>
    <scope>NUCLEOTIDE SEQUENCE [LARGE SCALE GENOMIC DNA]</scope>
    <source>
        <strain evidence="2 3">DSM 23562</strain>
    </source>
</reference>
<dbReference type="GO" id="GO:0003677">
    <property type="term" value="F:DNA binding"/>
    <property type="evidence" value="ECO:0007669"/>
    <property type="project" value="InterPro"/>
</dbReference>
<dbReference type="Pfam" id="PF12728">
    <property type="entry name" value="HTH_17"/>
    <property type="match status" value="1"/>
</dbReference>
<dbReference type="InterPro" id="IPR009061">
    <property type="entry name" value="DNA-bd_dom_put_sf"/>
</dbReference>
<proteinExistence type="predicted"/>
<protein>
    <submittedName>
        <fullName evidence="2">Excisionase family DNA binding protein</fullName>
    </submittedName>
</protein>
<dbReference type="AlphaFoldDB" id="A0A7W9W834"/>
<dbReference type="Gene3D" id="1.10.1660.10">
    <property type="match status" value="1"/>
</dbReference>
<dbReference type="RefSeq" id="WP_184203039.1">
    <property type="nucleotide sequence ID" value="NZ_JACHGW010000005.1"/>
</dbReference>
<keyword evidence="3" id="KW-1185">Reference proteome</keyword>
<feature type="domain" description="Helix-turn-helix" evidence="1">
    <location>
        <begin position="171"/>
        <end position="220"/>
    </location>
</feature>
<dbReference type="SUPFAM" id="SSF46955">
    <property type="entry name" value="Putative DNA-binding domain"/>
    <property type="match status" value="1"/>
</dbReference>
<organism evidence="2 3">
    <name type="scientific">Armatimonas rosea</name>
    <dbReference type="NCBI Taxonomy" id="685828"/>
    <lineage>
        <taxon>Bacteria</taxon>
        <taxon>Bacillati</taxon>
        <taxon>Armatimonadota</taxon>
        <taxon>Armatimonadia</taxon>
        <taxon>Armatimonadales</taxon>
        <taxon>Armatimonadaceae</taxon>
        <taxon>Armatimonas</taxon>
    </lineage>
</organism>
<dbReference type="NCBIfam" id="TIGR01764">
    <property type="entry name" value="excise"/>
    <property type="match status" value="1"/>
</dbReference>